<dbReference type="GO" id="GO:0006325">
    <property type="term" value="P:chromatin organization"/>
    <property type="evidence" value="ECO:0007669"/>
    <property type="project" value="UniProtKB-KW"/>
</dbReference>
<keyword evidence="5" id="KW-0175">Coiled coil</keyword>
<dbReference type="KEGG" id="spar:SPRG_18423"/>
<dbReference type="PANTHER" id="PTHR13476">
    <property type="entry name" value="CHROMATIN MODIFICATION-RELATED PROTEIN MEAF6"/>
    <property type="match status" value="1"/>
</dbReference>
<proteinExistence type="inferred from homology"/>
<dbReference type="RefSeq" id="XP_012213250.1">
    <property type="nucleotide sequence ID" value="XM_012357860.1"/>
</dbReference>
<dbReference type="AlphaFoldDB" id="A0A067BMT8"/>
<protein>
    <submittedName>
        <fullName evidence="9">Uncharacterized protein</fullName>
    </submittedName>
</protein>
<dbReference type="Proteomes" id="UP000030745">
    <property type="component" value="Unassembled WGS sequence"/>
</dbReference>
<evidence type="ECO:0000256" key="6">
    <source>
        <dbReference type="ARBA" id="ARBA00023163"/>
    </source>
</evidence>
<dbReference type="InterPro" id="IPR015418">
    <property type="entry name" value="Eaf6"/>
</dbReference>
<organism evidence="9 10">
    <name type="scientific">Saprolegnia parasitica (strain CBS 223.65)</name>
    <dbReference type="NCBI Taxonomy" id="695850"/>
    <lineage>
        <taxon>Eukaryota</taxon>
        <taxon>Sar</taxon>
        <taxon>Stramenopiles</taxon>
        <taxon>Oomycota</taxon>
        <taxon>Saprolegniomycetes</taxon>
        <taxon>Saprolegniales</taxon>
        <taxon>Saprolegniaceae</taxon>
        <taxon>Saprolegnia</taxon>
    </lineage>
</organism>
<evidence type="ECO:0000313" key="10">
    <source>
        <dbReference type="Proteomes" id="UP000030745"/>
    </source>
</evidence>
<evidence type="ECO:0000256" key="4">
    <source>
        <dbReference type="ARBA" id="ARBA00023015"/>
    </source>
</evidence>
<evidence type="ECO:0000256" key="7">
    <source>
        <dbReference type="ARBA" id="ARBA00023242"/>
    </source>
</evidence>
<evidence type="ECO:0000256" key="8">
    <source>
        <dbReference type="SAM" id="MobiDB-lite"/>
    </source>
</evidence>
<evidence type="ECO:0000256" key="2">
    <source>
        <dbReference type="ARBA" id="ARBA00010916"/>
    </source>
</evidence>
<feature type="region of interest" description="Disordered" evidence="8">
    <location>
        <begin position="25"/>
        <end position="165"/>
    </location>
</feature>
<dbReference type="STRING" id="695850.A0A067BMT8"/>
<dbReference type="OrthoDB" id="440324at2759"/>
<feature type="region of interest" description="Disordered" evidence="8">
    <location>
        <begin position="294"/>
        <end position="331"/>
    </location>
</feature>
<dbReference type="EMBL" id="KK584375">
    <property type="protein sequence ID" value="KDO16042.1"/>
    <property type="molecule type" value="Genomic_DNA"/>
</dbReference>
<accession>A0A067BMT8</accession>
<keyword evidence="10" id="KW-1185">Reference proteome</keyword>
<sequence>MRTLKCPCKARKCDECKGCVKCQCHCHGPPPRLPAEKRPTKVKKPPKVKTPRTSNGDDPAPKRRQLTMDELMQPRRRSSSGEKKAAEDGVDTLEDAADDANDIQPRRSSRSQSVVEQGDEPDIPAVATDETTAADDGDANVVDDGGESTAVEPVPEEPLVVPEPMSLEDQLQALMDRRETEVSELAALERQIFELEGAYLRRNQHAGNIAKGWAPAKTFIAEVMKDQLMELELSGENPPDMTRAEEDAVSQQRIFSFSSTSSPAELLAQQWVEHKSSDELLALRLASAPVSRALRKRELTVDTTESHPSPRMLDEGSSSSAKPRSKSKRKR</sequence>
<comment type="subcellular location">
    <subcellularLocation>
        <location evidence="1">Nucleus</location>
    </subcellularLocation>
</comment>
<evidence type="ECO:0000313" key="9">
    <source>
        <dbReference type="EMBL" id="KDO16042.1"/>
    </source>
</evidence>
<keyword evidence="3" id="KW-0156">Chromatin regulator</keyword>
<dbReference type="GeneID" id="24139948"/>
<gene>
    <name evidence="9" type="ORF">SPRG_18423</name>
</gene>
<comment type="similarity">
    <text evidence="2">Belongs to the EAF6 family.</text>
</comment>
<feature type="compositionally biased region" description="Acidic residues" evidence="8">
    <location>
        <begin position="88"/>
        <end position="101"/>
    </location>
</feature>
<dbReference type="GO" id="GO:0005634">
    <property type="term" value="C:nucleus"/>
    <property type="evidence" value="ECO:0007669"/>
    <property type="project" value="UniProtKB-SubCell"/>
</dbReference>
<keyword evidence="4" id="KW-0805">Transcription regulation</keyword>
<keyword evidence="7" id="KW-0539">Nucleus</keyword>
<dbReference type="VEuPathDB" id="FungiDB:SPRG_18423"/>
<dbReference type="GO" id="GO:0000123">
    <property type="term" value="C:histone acetyltransferase complex"/>
    <property type="evidence" value="ECO:0007669"/>
    <property type="project" value="InterPro"/>
</dbReference>
<name>A0A067BMT8_SAPPC</name>
<dbReference type="Pfam" id="PF09340">
    <property type="entry name" value="NuA4"/>
    <property type="match status" value="1"/>
</dbReference>
<evidence type="ECO:0000256" key="1">
    <source>
        <dbReference type="ARBA" id="ARBA00004123"/>
    </source>
</evidence>
<reference evidence="9 10" key="1">
    <citation type="journal article" date="2013" name="PLoS Genet.">
        <title>Distinctive expansion of potential virulence genes in the genome of the oomycete fish pathogen Saprolegnia parasitica.</title>
        <authorList>
            <person name="Jiang R.H."/>
            <person name="de Bruijn I."/>
            <person name="Haas B.J."/>
            <person name="Belmonte R."/>
            <person name="Lobach L."/>
            <person name="Christie J."/>
            <person name="van den Ackerveken G."/>
            <person name="Bottin A."/>
            <person name="Bulone V."/>
            <person name="Diaz-Moreno S.M."/>
            <person name="Dumas B."/>
            <person name="Fan L."/>
            <person name="Gaulin E."/>
            <person name="Govers F."/>
            <person name="Grenville-Briggs L.J."/>
            <person name="Horner N.R."/>
            <person name="Levin J.Z."/>
            <person name="Mammella M."/>
            <person name="Meijer H.J."/>
            <person name="Morris P."/>
            <person name="Nusbaum C."/>
            <person name="Oome S."/>
            <person name="Phillips A.J."/>
            <person name="van Rooyen D."/>
            <person name="Rzeszutek E."/>
            <person name="Saraiva M."/>
            <person name="Secombes C.J."/>
            <person name="Seidl M.F."/>
            <person name="Snel B."/>
            <person name="Stassen J.H."/>
            <person name="Sykes S."/>
            <person name="Tripathy S."/>
            <person name="van den Berg H."/>
            <person name="Vega-Arreguin J.C."/>
            <person name="Wawra S."/>
            <person name="Young S.K."/>
            <person name="Zeng Q."/>
            <person name="Dieguez-Uribeondo J."/>
            <person name="Russ C."/>
            <person name="Tyler B.M."/>
            <person name="van West P."/>
        </authorList>
    </citation>
    <scope>NUCLEOTIDE SEQUENCE [LARGE SCALE GENOMIC DNA]</scope>
    <source>
        <strain evidence="9 10">CBS 223.65</strain>
    </source>
</reference>
<keyword evidence="6" id="KW-0804">Transcription</keyword>
<evidence type="ECO:0000256" key="5">
    <source>
        <dbReference type="ARBA" id="ARBA00023054"/>
    </source>
</evidence>
<evidence type="ECO:0000256" key="3">
    <source>
        <dbReference type="ARBA" id="ARBA00022853"/>
    </source>
</evidence>
<feature type="compositionally biased region" description="Basic residues" evidence="8">
    <location>
        <begin position="40"/>
        <end position="50"/>
    </location>
</feature>
<feature type="compositionally biased region" description="Low complexity" evidence="8">
    <location>
        <begin position="151"/>
        <end position="164"/>
    </location>
</feature>